<protein>
    <submittedName>
        <fullName evidence="2">Uncharacterized protein</fullName>
    </submittedName>
</protein>
<organism evidence="2 3">
    <name type="scientific">Manduca sexta</name>
    <name type="common">Tobacco hawkmoth</name>
    <name type="synonym">Tobacco hornworm</name>
    <dbReference type="NCBI Taxonomy" id="7130"/>
    <lineage>
        <taxon>Eukaryota</taxon>
        <taxon>Metazoa</taxon>
        <taxon>Ecdysozoa</taxon>
        <taxon>Arthropoda</taxon>
        <taxon>Hexapoda</taxon>
        <taxon>Insecta</taxon>
        <taxon>Pterygota</taxon>
        <taxon>Neoptera</taxon>
        <taxon>Endopterygota</taxon>
        <taxon>Lepidoptera</taxon>
        <taxon>Glossata</taxon>
        <taxon>Ditrysia</taxon>
        <taxon>Bombycoidea</taxon>
        <taxon>Sphingidae</taxon>
        <taxon>Sphinginae</taxon>
        <taxon>Sphingini</taxon>
        <taxon>Manduca</taxon>
    </lineage>
</organism>
<reference evidence="2" key="1">
    <citation type="journal article" date="2016" name="Insect Biochem. Mol. Biol.">
        <title>Multifaceted biological insights from a draft genome sequence of the tobacco hornworm moth, Manduca sexta.</title>
        <authorList>
            <person name="Kanost M.R."/>
            <person name="Arrese E.L."/>
            <person name="Cao X."/>
            <person name="Chen Y.R."/>
            <person name="Chellapilla S."/>
            <person name="Goldsmith M.R."/>
            <person name="Grosse-Wilde E."/>
            <person name="Heckel D.G."/>
            <person name="Herndon N."/>
            <person name="Jiang H."/>
            <person name="Papanicolaou A."/>
            <person name="Qu J."/>
            <person name="Soulages J.L."/>
            <person name="Vogel H."/>
            <person name="Walters J."/>
            <person name="Waterhouse R.M."/>
            <person name="Ahn S.J."/>
            <person name="Almeida F.C."/>
            <person name="An C."/>
            <person name="Aqrawi P."/>
            <person name="Bretschneider A."/>
            <person name="Bryant W.B."/>
            <person name="Bucks S."/>
            <person name="Chao H."/>
            <person name="Chevignon G."/>
            <person name="Christen J.M."/>
            <person name="Clarke D.F."/>
            <person name="Dittmer N.T."/>
            <person name="Ferguson L.C.F."/>
            <person name="Garavelou S."/>
            <person name="Gordon K.H.J."/>
            <person name="Gunaratna R.T."/>
            <person name="Han Y."/>
            <person name="Hauser F."/>
            <person name="He Y."/>
            <person name="Heidel-Fischer H."/>
            <person name="Hirsh A."/>
            <person name="Hu Y."/>
            <person name="Jiang H."/>
            <person name="Kalra D."/>
            <person name="Klinner C."/>
            <person name="Konig C."/>
            <person name="Kovar C."/>
            <person name="Kroll A.R."/>
            <person name="Kuwar S.S."/>
            <person name="Lee S.L."/>
            <person name="Lehman R."/>
            <person name="Li K."/>
            <person name="Li Z."/>
            <person name="Liang H."/>
            <person name="Lovelace S."/>
            <person name="Lu Z."/>
            <person name="Mansfield J.H."/>
            <person name="McCulloch K.J."/>
            <person name="Mathew T."/>
            <person name="Morton B."/>
            <person name="Muzny D.M."/>
            <person name="Neunemann D."/>
            <person name="Ongeri F."/>
            <person name="Pauchet Y."/>
            <person name="Pu L.L."/>
            <person name="Pyrousis I."/>
            <person name="Rao X.J."/>
            <person name="Redding A."/>
            <person name="Roesel C."/>
            <person name="Sanchez-Gracia A."/>
            <person name="Schaack S."/>
            <person name="Shukla A."/>
            <person name="Tetreau G."/>
            <person name="Wang Y."/>
            <person name="Xiong G.H."/>
            <person name="Traut W."/>
            <person name="Walsh T.K."/>
            <person name="Worley K.C."/>
            <person name="Wu D."/>
            <person name="Wu W."/>
            <person name="Wu Y.Q."/>
            <person name="Zhang X."/>
            <person name="Zou Z."/>
            <person name="Zucker H."/>
            <person name="Briscoe A.D."/>
            <person name="Burmester T."/>
            <person name="Clem R.J."/>
            <person name="Feyereisen R."/>
            <person name="Grimmelikhuijzen C.J.P."/>
            <person name="Hamodrakas S.J."/>
            <person name="Hansson B.S."/>
            <person name="Huguet E."/>
            <person name="Jermiin L.S."/>
            <person name="Lan Q."/>
            <person name="Lehman H.K."/>
            <person name="Lorenzen M."/>
            <person name="Merzendorfer H."/>
            <person name="Michalopoulos I."/>
            <person name="Morton D.B."/>
            <person name="Muthukrishnan S."/>
            <person name="Oakeshott J.G."/>
            <person name="Palmer W."/>
            <person name="Park Y."/>
            <person name="Passarelli A.L."/>
            <person name="Rozas J."/>
            <person name="Schwartz L.M."/>
            <person name="Smith W."/>
            <person name="Southgate A."/>
            <person name="Vilcinskas A."/>
            <person name="Vogt R."/>
            <person name="Wang P."/>
            <person name="Werren J."/>
            <person name="Yu X.Q."/>
            <person name="Zhou J.J."/>
            <person name="Brown S.J."/>
            <person name="Scherer S.E."/>
            <person name="Richards S."/>
            <person name="Blissard G.W."/>
        </authorList>
    </citation>
    <scope>NUCLEOTIDE SEQUENCE</scope>
</reference>
<feature type="transmembrane region" description="Helical" evidence="1">
    <location>
        <begin position="7"/>
        <end position="24"/>
    </location>
</feature>
<accession>A0A921YJK9</accession>
<gene>
    <name evidence="2" type="ORF">O3G_MSEX001246</name>
</gene>
<keyword evidence="3" id="KW-1185">Reference proteome</keyword>
<comment type="caution">
    <text evidence="2">The sequence shown here is derived from an EMBL/GenBank/DDBJ whole genome shotgun (WGS) entry which is preliminary data.</text>
</comment>
<name>A0A921YJK9_MANSE</name>
<dbReference type="AlphaFoldDB" id="A0A921YJK9"/>
<evidence type="ECO:0000313" key="3">
    <source>
        <dbReference type="Proteomes" id="UP000791440"/>
    </source>
</evidence>
<keyword evidence="1" id="KW-0472">Membrane</keyword>
<proteinExistence type="predicted"/>
<sequence>MYAKRKLLAKYYILGLSGVVVAWYDCSAEFSGSIPESNKIFLPVSDVAIGSPPITSWDGIYAAESDEITKFQHFRDELEKRYSKAHLISCLASKSGGDQWHVLEEVYVQLRLLAMKVITFYYNFGKINRNNSLTKLEKSY</sequence>
<keyword evidence="1" id="KW-1133">Transmembrane helix</keyword>
<reference evidence="2" key="2">
    <citation type="submission" date="2020-12" db="EMBL/GenBank/DDBJ databases">
        <authorList>
            <person name="Kanost M."/>
        </authorList>
    </citation>
    <scope>NUCLEOTIDE SEQUENCE</scope>
</reference>
<dbReference type="Proteomes" id="UP000791440">
    <property type="component" value="Unassembled WGS sequence"/>
</dbReference>
<keyword evidence="1" id="KW-0812">Transmembrane</keyword>
<evidence type="ECO:0000313" key="2">
    <source>
        <dbReference type="EMBL" id="KAG6440383.1"/>
    </source>
</evidence>
<evidence type="ECO:0000256" key="1">
    <source>
        <dbReference type="SAM" id="Phobius"/>
    </source>
</evidence>
<dbReference type="EMBL" id="JH668279">
    <property type="protein sequence ID" value="KAG6440383.1"/>
    <property type="molecule type" value="Genomic_DNA"/>
</dbReference>